<organism evidence="13">
    <name type="scientific">Coleochaete scutata</name>
    <dbReference type="NCBI Taxonomy" id="3125"/>
    <lineage>
        <taxon>Eukaryota</taxon>
        <taxon>Viridiplantae</taxon>
        <taxon>Streptophyta</taxon>
        <taxon>Coleochaetophyceae</taxon>
        <taxon>Coleochaetales</taxon>
        <taxon>Coleochaetaceae</taxon>
        <taxon>Coleochaete</taxon>
    </lineage>
</organism>
<dbReference type="GO" id="GO:0019843">
    <property type="term" value="F:rRNA binding"/>
    <property type="evidence" value="ECO:0007669"/>
    <property type="project" value="UniProtKB-KW"/>
</dbReference>
<dbReference type="EMBL" id="MK720949">
    <property type="protein sequence ID" value="QIQ23007.1"/>
    <property type="molecule type" value="Genomic_DNA"/>
</dbReference>
<evidence type="ECO:0000256" key="8">
    <source>
        <dbReference type="ARBA" id="ARBA00037439"/>
    </source>
</evidence>
<dbReference type="GO" id="GO:0005739">
    <property type="term" value="C:mitochondrion"/>
    <property type="evidence" value="ECO:0007669"/>
    <property type="project" value="UniProtKB-SubCell"/>
</dbReference>
<protein>
    <recommendedName>
        <fullName evidence="10">Small ribosomal subunit protein uS13m</fullName>
    </recommendedName>
    <alternativeName>
        <fullName evidence="11">Ribosomal protein S13, mitochondrial</fullName>
    </alternativeName>
</protein>
<sequence>MFYICGARLPMHVNIRMALTRIYGIGSSRASEICYALGLSETIRVKRLTQFQIRQLTLYIENNFFINRDLNEIITKDMKRLRTVGCYRGLRHHAGLPCRGQRTHTNAKTSRKISKK</sequence>
<dbReference type="HAMAP" id="MF_01315">
    <property type="entry name" value="Ribosomal_uS13"/>
    <property type="match status" value="1"/>
</dbReference>
<name>A0A5P9NWN8_COLSC</name>
<evidence type="ECO:0000256" key="5">
    <source>
        <dbReference type="ARBA" id="ARBA00022980"/>
    </source>
</evidence>
<reference evidence="14" key="1">
    <citation type="submission" date="2019-03" db="EMBL/GenBank/DDBJ databases">
        <authorList>
            <person name="Cox C."/>
        </authorList>
    </citation>
    <scope>NUCLEOTIDE SEQUENCE</scope>
</reference>
<evidence type="ECO:0000313" key="14">
    <source>
        <dbReference type="EMBL" id="QIQ23007.1"/>
    </source>
</evidence>
<dbReference type="EMBL" id="MN613583">
    <property type="protein sequence ID" value="QFU80143.1"/>
    <property type="molecule type" value="Genomic_DNA"/>
</dbReference>
<dbReference type="InterPro" id="IPR018269">
    <property type="entry name" value="Ribosomal_uS13_CS"/>
</dbReference>
<evidence type="ECO:0000256" key="3">
    <source>
        <dbReference type="ARBA" id="ARBA00022730"/>
    </source>
</evidence>
<dbReference type="GO" id="GO:0015935">
    <property type="term" value="C:small ribosomal subunit"/>
    <property type="evidence" value="ECO:0007669"/>
    <property type="project" value="TreeGrafter"/>
</dbReference>
<dbReference type="GeneID" id="42369858"/>
<dbReference type="PANTHER" id="PTHR10871:SF8">
    <property type="entry name" value="SMALL RIBOSOMAL SUBUNIT PROTEIN US13M"/>
    <property type="match status" value="1"/>
</dbReference>
<dbReference type="InterPro" id="IPR001892">
    <property type="entry name" value="Ribosomal_uS13"/>
</dbReference>
<gene>
    <name evidence="13" type="primary">rps13</name>
</gene>
<comment type="similarity">
    <text evidence="2 12">Belongs to the universal ribosomal protein uS13 family.</text>
</comment>
<keyword evidence="3" id="KW-0699">rRNA-binding</keyword>
<comment type="subcellular location">
    <subcellularLocation>
        <location evidence="1">Mitochondrion</location>
    </subcellularLocation>
</comment>
<dbReference type="GO" id="GO:0003735">
    <property type="term" value="F:structural constituent of ribosome"/>
    <property type="evidence" value="ECO:0007669"/>
    <property type="project" value="InterPro"/>
</dbReference>
<dbReference type="Pfam" id="PF00416">
    <property type="entry name" value="Ribosomal_S13"/>
    <property type="match status" value="1"/>
</dbReference>
<dbReference type="Gene3D" id="4.10.910.10">
    <property type="entry name" value="30s ribosomal protein s13, domain 2"/>
    <property type="match status" value="1"/>
</dbReference>
<dbReference type="PROSITE" id="PS00646">
    <property type="entry name" value="RIBOSOMAL_S13_1"/>
    <property type="match status" value="1"/>
</dbReference>
<evidence type="ECO:0000256" key="2">
    <source>
        <dbReference type="ARBA" id="ARBA00008080"/>
    </source>
</evidence>
<evidence type="ECO:0000256" key="12">
    <source>
        <dbReference type="RuleBase" id="RU003830"/>
    </source>
</evidence>
<dbReference type="InterPro" id="IPR010979">
    <property type="entry name" value="Ribosomal_uS13-like_H2TH"/>
</dbReference>
<dbReference type="Gene3D" id="1.10.8.50">
    <property type="match status" value="1"/>
</dbReference>
<keyword evidence="4" id="KW-0694">RNA-binding</keyword>
<evidence type="ECO:0000256" key="10">
    <source>
        <dbReference type="ARBA" id="ARBA00040757"/>
    </source>
</evidence>
<geneLocation type="mitochondrion" evidence="13"/>
<keyword evidence="5 12" id="KW-0689">Ribosomal protein</keyword>
<dbReference type="GO" id="GO:0006412">
    <property type="term" value="P:translation"/>
    <property type="evidence" value="ECO:0007669"/>
    <property type="project" value="InterPro"/>
</dbReference>
<evidence type="ECO:0000256" key="11">
    <source>
        <dbReference type="ARBA" id="ARBA00042802"/>
    </source>
</evidence>
<evidence type="ECO:0000256" key="9">
    <source>
        <dbReference type="ARBA" id="ARBA00038537"/>
    </source>
</evidence>
<evidence type="ECO:0000256" key="4">
    <source>
        <dbReference type="ARBA" id="ARBA00022884"/>
    </source>
</evidence>
<dbReference type="PROSITE" id="PS50159">
    <property type="entry name" value="RIBOSOMAL_S13_2"/>
    <property type="match status" value="1"/>
</dbReference>
<comment type="function">
    <text evidence="8">Located at the top of the head of the small subunit, it contacts several helices of the 18S rRNA.</text>
</comment>
<keyword evidence="7 12" id="KW-0687">Ribonucleoprotein</keyword>
<dbReference type="PIRSF" id="PIRSF002134">
    <property type="entry name" value="Ribosomal_S13"/>
    <property type="match status" value="1"/>
</dbReference>
<evidence type="ECO:0000256" key="1">
    <source>
        <dbReference type="ARBA" id="ARBA00004173"/>
    </source>
</evidence>
<dbReference type="SUPFAM" id="SSF46946">
    <property type="entry name" value="S13-like H2TH domain"/>
    <property type="match status" value="1"/>
</dbReference>
<accession>A0A5P9NWN8</accession>
<dbReference type="AlphaFoldDB" id="A0A5P9NWN8"/>
<keyword evidence="6 13" id="KW-0496">Mitochondrion</keyword>
<dbReference type="RefSeq" id="YP_009710038.1">
    <property type="nucleotide sequence ID" value="NC_045180.1"/>
</dbReference>
<evidence type="ECO:0000313" key="13">
    <source>
        <dbReference type="EMBL" id="QFU80143.1"/>
    </source>
</evidence>
<evidence type="ECO:0000256" key="7">
    <source>
        <dbReference type="ARBA" id="ARBA00023274"/>
    </source>
</evidence>
<evidence type="ECO:0000256" key="6">
    <source>
        <dbReference type="ARBA" id="ARBA00023128"/>
    </source>
</evidence>
<reference evidence="13" key="2">
    <citation type="submission" date="2019-10" db="EMBL/GenBank/DDBJ databases">
        <title>Complete mitogenome of the streptophyte green alga Coleochaete scutata (Coleochaetophyceae).</title>
        <authorList>
            <person name="Turmel M."/>
            <person name="Otis C."/>
            <person name="Lemieux C."/>
        </authorList>
    </citation>
    <scope>NUCLEOTIDE SEQUENCE</scope>
</reference>
<proteinExistence type="inferred from homology"/>
<dbReference type="FunFam" id="1.10.8.50:FF:000001">
    <property type="entry name" value="30S ribosomal protein S13"/>
    <property type="match status" value="1"/>
</dbReference>
<comment type="subunit">
    <text evidence="9">Part of the small ribosomal subunit.</text>
</comment>
<dbReference type="PANTHER" id="PTHR10871">
    <property type="entry name" value="30S RIBOSOMAL PROTEIN S13/40S RIBOSOMAL PROTEIN S18"/>
    <property type="match status" value="1"/>
</dbReference>
<dbReference type="InterPro" id="IPR027437">
    <property type="entry name" value="Rbsml_uS13_C"/>
</dbReference>